<reference evidence="1" key="2">
    <citation type="submission" date="2020-08" db="EMBL/GenBank/DDBJ databases">
        <title>Plant Genome Project.</title>
        <authorList>
            <person name="Zhang R.-G."/>
        </authorList>
    </citation>
    <scope>NUCLEOTIDE SEQUENCE</scope>
    <source>
        <strain evidence="1">Huo1</strain>
        <tissue evidence="1">Leaf</tissue>
    </source>
</reference>
<sequence length="114" mass="11291">MDVGNAPQTAACGVLTGSARPKVGVWINDRVYVSNGVLPGRAAVLGRAGVRDEEGVSRAVDGAGGGAGGVYGAHALQCGLMDWKHETKRAEELTMAAVEDSAGANLVDGGGGGA</sequence>
<comment type="caution">
    <text evidence="1">The sequence shown here is derived from an EMBL/GenBank/DDBJ whole genome shotgun (WGS) entry which is preliminary data.</text>
</comment>
<reference evidence="1" key="1">
    <citation type="submission" date="2018-01" db="EMBL/GenBank/DDBJ databases">
        <authorList>
            <person name="Mao J.F."/>
        </authorList>
    </citation>
    <scope>NUCLEOTIDE SEQUENCE</scope>
    <source>
        <strain evidence="1">Huo1</strain>
        <tissue evidence="1">Leaf</tissue>
    </source>
</reference>
<evidence type="ECO:0000313" key="1">
    <source>
        <dbReference type="EMBL" id="KAG6384499.1"/>
    </source>
</evidence>
<proteinExistence type="predicted"/>
<protein>
    <submittedName>
        <fullName evidence="1">Uncharacterized protein</fullName>
    </submittedName>
</protein>
<dbReference type="EMBL" id="PNBA02000083">
    <property type="protein sequence ID" value="KAG6384499.1"/>
    <property type="molecule type" value="Genomic_DNA"/>
</dbReference>
<keyword evidence="2" id="KW-1185">Reference proteome</keyword>
<dbReference type="AlphaFoldDB" id="A0A8X8VY32"/>
<dbReference type="Proteomes" id="UP000298416">
    <property type="component" value="Unassembled WGS sequence"/>
</dbReference>
<name>A0A8X8VY32_SALSN</name>
<accession>A0A8X8VY32</accession>
<organism evidence="1">
    <name type="scientific">Salvia splendens</name>
    <name type="common">Scarlet sage</name>
    <dbReference type="NCBI Taxonomy" id="180675"/>
    <lineage>
        <taxon>Eukaryota</taxon>
        <taxon>Viridiplantae</taxon>
        <taxon>Streptophyta</taxon>
        <taxon>Embryophyta</taxon>
        <taxon>Tracheophyta</taxon>
        <taxon>Spermatophyta</taxon>
        <taxon>Magnoliopsida</taxon>
        <taxon>eudicotyledons</taxon>
        <taxon>Gunneridae</taxon>
        <taxon>Pentapetalae</taxon>
        <taxon>asterids</taxon>
        <taxon>lamiids</taxon>
        <taxon>Lamiales</taxon>
        <taxon>Lamiaceae</taxon>
        <taxon>Nepetoideae</taxon>
        <taxon>Mentheae</taxon>
        <taxon>Salviinae</taxon>
        <taxon>Salvia</taxon>
        <taxon>Salvia subgen. Calosphace</taxon>
        <taxon>core Calosphace</taxon>
    </lineage>
</organism>
<gene>
    <name evidence="1" type="ORF">SASPL_155681</name>
</gene>
<evidence type="ECO:0000313" key="2">
    <source>
        <dbReference type="Proteomes" id="UP000298416"/>
    </source>
</evidence>